<dbReference type="SUPFAM" id="SSF53448">
    <property type="entry name" value="Nucleotide-diphospho-sugar transferases"/>
    <property type="match status" value="1"/>
</dbReference>
<evidence type="ECO:0000259" key="1">
    <source>
        <dbReference type="Pfam" id="PF00535"/>
    </source>
</evidence>
<dbReference type="Pfam" id="PF00535">
    <property type="entry name" value="Glycos_transf_2"/>
    <property type="match status" value="1"/>
</dbReference>
<protein>
    <submittedName>
        <fullName evidence="3">Glycosyltransferase</fullName>
    </submittedName>
</protein>
<organism evidence="3 4">
    <name type="scientific">Pedococcus aerophilus</name>
    <dbReference type="NCBI Taxonomy" id="436356"/>
    <lineage>
        <taxon>Bacteria</taxon>
        <taxon>Bacillati</taxon>
        <taxon>Actinomycetota</taxon>
        <taxon>Actinomycetes</taxon>
        <taxon>Micrococcales</taxon>
        <taxon>Intrasporangiaceae</taxon>
        <taxon>Pedococcus</taxon>
    </lineage>
</organism>
<name>A0ABN3UTP5_9MICO</name>
<feature type="domain" description="Spore protein YkvP/CgeB glycosyl transferase-like" evidence="2">
    <location>
        <begin position="276"/>
        <end position="402"/>
    </location>
</feature>
<comment type="caution">
    <text evidence="3">The sequence shown here is derived from an EMBL/GenBank/DDBJ whole genome shotgun (WGS) entry which is preliminary data.</text>
</comment>
<sequence>MPGAGSRSAGSPAARAARLVADARRAAWHLRRGGTDQVRQWWRRRDLDQRQPRGSIRLGGDGLLEVPPWPLPDRAPRRPDLRVGVILDDFTSLALGYEWDQVALTPSGWREEVDSPRIDLLFVESAWHGNGDAWQYHLTGTSAPRPAIVELVQWCRDHGVPTVFWNKEDPVHYEDFLDTARLFDHVWTTDSDRVADYHRDLGHERVGVLPFAAQQTLHNPIRPADGHQSRDIGFGGMYFAHKYPERREQMDLLLGAADAVSSRMTTGLEIFSRYLGGDERYQFPAPLDQRVVGSLDYPRMLTAYRAYKVFLNVNSVVGSPSMCARRIFEITACGTPVVSTPSRAIGEFFPADEVLQVGGEDEARWTLRALVNSPELRDRTVHTAQRRIWESHTYTRRLDAVLSAAGLSSGSSAARLPSVSALVSTNRPQQLDHVLATVAAQRGVDVELVLLTHGFEPPAELAGQAADLGLRLTLLTEPAETTLGGCLNRLVAAASGDVVAKMDDDDLYGADYLRDQLHALDYSGASVVGKQAHHMYLEALDATILRFPEREHRFTDLVMGPTIVTHRDMALAHPFADVWRGEDTGFLRDVVASGLAVYSADRFNFVQMRHTSVRHTWEATSAELLANARVLSYGRADRHILI</sequence>
<dbReference type="InterPro" id="IPR001173">
    <property type="entry name" value="Glyco_trans_2-like"/>
</dbReference>
<dbReference type="Gene3D" id="3.40.50.2000">
    <property type="entry name" value="Glycogen Phosphorylase B"/>
    <property type="match status" value="1"/>
</dbReference>
<dbReference type="Pfam" id="PF13524">
    <property type="entry name" value="Glyco_trans_1_2"/>
    <property type="match status" value="1"/>
</dbReference>
<keyword evidence="4" id="KW-1185">Reference proteome</keyword>
<evidence type="ECO:0000259" key="2">
    <source>
        <dbReference type="Pfam" id="PF13524"/>
    </source>
</evidence>
<dbReference type="EMBL" id="BAAARN010000003">
    <property type="protein sequence ID" value="GAA2738356.1"/>
    <property type="molecule type" value="Genomic_DNA"/>
</dbReference>
<dbReference type="Gene3D" id="3.90.550.10">
    <property type="entry name" value="Spore Coat Polysaccharide Biosynthesis Protein SpsA, Chain A"/>
    <property type="match status" value="1"/>
</dbReference>
<feature type="domain" description="Glycosyltransferase 2-like" evidence="1">
    <location>
        <begin position="424"/>
        <end position="529"/>
    </location>
</feature>
<dbReference type="InterPro" id="IPR055259">
    <property type="entry name" value="YkvP/CgeB_Glyco_trans-like"/>
</dbReference>
<dbReference type="InterPro" id="IPR029044">
    <property type="entry name" value="Nucleotide-diphossugar_trans"/>
</dbReference>
<evidence type="ECO:0000313" key="3">
    <source>
        <dbReference type="EMBL" id="GAA2738356.1"/>
    </source>
</evidence>
<reference evidence="3 4" key="1">
    <citation type="journal article" date="2019" name="Int. J. Syst. Evol. Microbiol.">
        <title>The Global Catalogue of Microorganisms (GCM) 10K type strain sequencing project: providing services to taxonomists for standard genome sequencing and annotation.</title>
        <authorList>
            <consortium name="The Broad Institute Genomics Platform"/>
            <consortium name="The Broad Institute Genome Sequencing Center for Infectious Disease"/>
            <person name="Wu L."/>
            <person name="Ma J."/>
        </authorList>
    </citation>
    <scope>NUCLEOTIDE SEQUENCE [LARGE SCALE GENOMIC DNA]</scope>
    <source>
        <strain evidence="3 4">JCM 16378</strain>
    </source>
</reference>
<proteinExistence type="predicted"/>
<dbReference type="Proteomes" id="UP001501326">
    <property type="component" value="Unassembled WGS sequence"/>
</dbReference>
<dbReference type="SUPFAM" id="SSF53756">
    <property type="entry name" value="UDP-Glycosyltransferase/glycogen phosphorylase"/>
    <property type="match status" value="1"/>
</dbReference>
<dbReference type="CDD" id="cd00761">
    <property type="entry name" value="Glyco_tranf_GTA_type"/>
    <property type="match status" value="1"/>
</dbReference>
<evidence type="ECO:0000313" key="4">
    <source>
        <dbReference type="Proteomes" id="UP001501326"/>
    </source>
</evidence>
<gene>
    <name evidence="3" type="ORF">GCM10009867_29260</name>
</gene>
<accession>A0ABN3UTP5</accession>